<evidence type="ECO:0000313" key="3">
    <source>
        <dbReference type="EMBL" id="KAL3768500.1"/>
    </source>
</evidence>
<dbReference type="EMBL" id="JALLPJ020001346">
    <property type="protein sequence ID" value="KAL3768500.1"/>
    <property type="molecule type" value="Genomic_DNA"/>
</dbReference>
<keyword evidence="4" id="KW-1185">Reference proteome</keyword>
<dbReference type="AlphaFoldDB" id="A0ABD3MX53"/>
<proteinExistence type="predicted"/>
<keyword evidence="1" id="KW-0175">Coiled coil</keyword>
<reference evidence="3 4" key="1">
    <citation type="submission" date="2024-10" db="EMBL/GenBank/DDBJ databases">
        <title>Updated reference genomes for cyclostephanoid diatoms.</title>
        <authorList>
            <person name="Roberts W.R."/>
            <person name="Alverson A.J."/>
        </authorList>
    </citation>
    <scope>NUCLEOTIDE SEQUENCE [LARGE SCALE GENOMIC DNA]</scope>
    <source>
        <strain evidence="3 4">AJA010-31</strain>
    </source>
</reference>
<dbReference type="Proteomes" id="UP001530400">
    <property type="component" value="Unassembled WGS sequence"/>
</dbReference>
<protein>
    <submittedName>
        <fullName evidence="3">Uncharacterized protein</fullName>
    </submittedName>
</protein>
<feature type="coiled-coil region" evidence="1">
    <location>
        <begin position="77"/>
        <end position="104"/>
    </location>
</feature>
<sequence>MARSAVRSLQSKDPEEEGSHLVLGQRDRGRERRGIRHSELVDSDLSSDDSEGFRNITSFRQVSKLFKQIQLKHTQAENALRIRLTAAEENARALQEQLDGSTFEPPHPDDLRRQIENLEDAALRSVADRVLGLLKRDPSYINRSDLEALDMGSSSDQDLIRRLEDVEKDLFHSAGAVPQILSRVEHLETSRSAIAVELGGYVFSDDAAVDAWLRPLNDPNINRFCVDFVSLFLMAEPRFETVSKGLEQTAAVKKAQFESMDVATIDLSYKITYPPRILQSLERESAMENDDVEWATPFVSHSAFEGTYNNGTHLRLKKALNRVGKALEGGLDSTYPPRLHPKINAVFKDQLKLKVDQCLGFLDSCTPLHRKISGGGMDEKEAWSRVLVFVKQIFDDIGAVWAVNSEATLGSKVWASFVTANLLKVYQLNKWVEHPKTSSILALTAMRKEGRVLQQMTATLGSHTSTLQSHTMDIKKIKEDLKKRPT</sequence>
<evidence type="ECO:0000256" key="2">
    <source>
        <dbReference type="SAM" id="MobiDB-lite"/>
    </source>
</evidence>
<evidence type="ECO:0000313" key="4">
    <source>
        <dbReference type="Proteomes" id="UP001530400"/>
    </source>
</evidence>
<organism evidence="3 4">
    <name type="scientific">Cyclotella atomus</name>
    <dbReference type="NCBI Taxonomy" id="382360"/>
    <lineage>
        <taxon>Eukaryota</taxon>
        <taxon>Sar</taxon>
        <taxon>Stramenopiles</taxon>
        <taxon>Ochrophyta</taxon>
        <taxon>Bacillariophyta</taxon>
        <taxon>Coscinodiscophyceae</taxon>
        <taxon>Thalassiosirophycidae</taxon>
        <taxon>Stephanodiscales</taxon>
        <taxon>Stephanodiscaceae</taxon>
        <taxon>Cyclotella</taxon>
    </lineage>
</organism>
<evidence type="ECO:0000256" key="1">
    <source>
        <dbReference type="SAM" id="Coils"/>
    </source>
</evidence>
<accession>A0ABD3MX53</accession>
<feature type="compositionally biased region" description="Basic and acidic residues" evidence="2">
    <location>
        <begin position="10"/>
        <end position="35"/>
    </location>
</feature>
<name>A0ABD3MX53_9STRA</name>
<gene>
    <name evidence="3" type="ORF">ACHAWO_008629</name>
</gene>
<comment type="caution">
    <text evidence="3">The sequence shown here is derived from an EMBL/GenBank/DDBJ whole genome shotgun (WGS) entry which is preliminary data.</text>
</comment>
<feature type="region of interest" description="Disordered" evidence="2">
    <location>
        <begin position="1"/>
        <end position="35"/>
    </location>
</feature>